<protein>
    <submittedName>
        <fullName evidence="3">Uncharacterized protein</fullName>
    </submittedName>
</protein>
<accession>A0A2A2EZ94</accession>
<comment type="caution">
    <text evidence="3">The sequence shown here is derived from an EMBL/GenBank/DDBJ whole genome shotgun (WGS) entry which is preliminary data.</text>
</comment>
<dbReference type="OrthoDB" id="6174564at2"/>
<name>A0A2A2EZ94_9GAMM</name>
<gene>
    <name evidence="3" type="ORF">CK498_07650</name>
</gene>
<feature type="chain" id="PRO_5012109849" evidence="2">
    <location>
        <begin position="28"/>
        <end position="99"/>
    </location>
</feature>
<dbReference type="EMBL" id="NSKB01000003">
    <property type="protein sequence ID" value="PAU77633.1"/>
    <property type="molecule type" value="Genomic_DNA"/>
</dbReference>
<evidence type="ECO:0000313" key="4">
    <source>
        <dbReference type="Proteomes" id="UP000217771"/>
    </source>
</evidence>
<keyword evidence="4" id="KW-1185">Reference proteome</keyword>
<evidence type="ECO:0000313" key="3">
    <source>
        <dbReference type="EMBL" id="PAU77633.1"/>
    </source>
</evidence>
<dbReference type="Proteomes" id="UP000217771">
    <property type="component" value="Unassembled WGS sequence"/>
</dbReference>
<dbReference type="RefSeq" id="WP_095620792.1">
    <property type="nucleotide sequence ID" value="NZ_NSKB01000003.1"/>
</dbReference>
<dbReference type="AlphaFoldDB" id="A0A2A2EZ94"/>
<feature type="signal peptide" evidence="2">
    <location>
        <begin position="1"/>
        <end position="27"/>
    </location>
</feature>
<feature type="region of interest" description="Disordered" evidence="1">
    <location>
        <begin position="28"/>
        <end position="99"/>
    </location>
</feature>
<feature type="compositionally biased region" description="Acidic residues" evidence="1">
    <location>
        <begin position="46"/>
        <end position="99"/>
    </location>
</feature>
<evidence type="ECO:0000256" key="1">
    <source>
        <dbReference type="SAM" id="MobiDB-lite"/>
    </source>
</evidence>
<keyword evidence="2" id="KW-0732">Signal</keyword>
<organism evidence="3 4">
    <name type="scientific">Halomonas salipaludis</name>
    <dbReference type="NCBI Taxonomy" id="2032625"/>
    <lineage>
        <taxon>Bacteria</taxon>
        <taxon>Pseudomonadati</taxon>
        <taxon>Pseudomonadota</taxon>
        <taxon>Gammaproteobacteria</taxon>
        <taxon>Oceanospirillales</taxon>
        <taxon>Halomonadaceae</taxon>
        <taxon>Halomonas</taxon>
    </lineage>
</organism>
<evidence type="ECO:0000256" key="2">
    <source>
        <dbReference type="SAM" id="SignalP"/>
    </source>
</evidence>
<reference evidence="3 4" key="1">
    <citation type="submission" date="2017-08" db="EMBL/GenBank/DDBJ databases">
        <title>Halomonas alkalisoli sp. nov., isolated from saline alkaline soil.</title>
        <authorList>
            <person name="Wang D."/>
            <person name="Zhang G."/>
        </authorList>
    </citation>
    <scope>NUCLEOTIDE SEQUENCE [LARGE SCALE GENOMIC DNA]</scope>
    <source>
        <strain evidence="3 4">WRN001</strain>
    </source>
</reference>
<sequence>MMSKDFLKKIGILGVSFGLIASPLAFADMHEEEEYEPQDPAPQEETAPDVDGGDEFGTNDDAFDTEYEDEEEEFTFDEEEENEEEEWETPDEDDEEQSW</sequence>
<proteinExistence type="predicted"/>